<dbReference type="Proteomes" id="UP000184212">
    <property type="component" value="Unassembled WGS sequence"/>
</dbReference>
<evidence type="ECO:0000313" key="2">
    <source>
        <dbReference type="EMBL" id="SHH79741.1"/>
    </source>
</evidence>
<keyword evidence="1" id="KW-0472">Membrane</keyword>
<protein>
    <submittedName>
        <fullName evidence="2">Uncharacterized protein</fullName>
    </submittedName>
</protein>
<keyword evidence="3" id="KW-1185">Reference proteome</keyword>
<keyword evidence="1" id="KW-1133">Transmembrane helix</keyword>
<dbReference type="EMBL" id="FQWQ01000004">
    <property type="protein sequence ID" value="SHH79741.1"/>
    <property type="molecule type" value="Genomic_DNA"/>
</dbReference>
<dbReference type="AlphaFoldDB" id="A0A1M5VX13"/>
<gene>
    <name evidence="2" type="ORF">SAMN04488109_5485</name>
</gene>
<accession>A0A1M5VX13</accession>
<sequence>MNAWYSSDWFSYLIIGGVFLGGMVPLVAGIIHYTKKNRELDRQFRQQKGKPEYAPRLTTIK</sequence>
<evidence type="ECO:0000256" key="1">
    <source>
        <dbReference type="SAM" id="Phobius"/>
    </source>
</evidence>
<proteinExistence type="predicted"/>
<name>A0A1M5VX13_9BACT</name>
<feature type="transmembrane region" description="Helical" evidence="1">
    <location>
        <begin position="12"/>
        <end position="33"/>
    </location>
</feature>
<organism evidence="2 3">
    <name type="scientific">Chryseolinea serpens</name>
    <dbReference type="NCBI Taxonomy" id="947013"/>
    <lineage>
        <taxon>Bacteria</taxon>
        <taxon>Pseudomonadati</taxon>
        <taxon>Bacteroidota</taxon>
        <taxon>Cytophagia</taxon>
        <taxon>Cytophagales</taxon>
        <taxon>Fulvivirgaceae</taxon>
        <taxon>Chryseolinea</taxon>
    </lineage>
</organism>
<keyword evidence="1" id="KW-0812">Transmembrane</keyword>
<reference evidence="2" key="1">
    <citation type="submission" date="2016-11" db="EMBL/GenBank/DDBJ databases">
        <authorList>
            <person name="Jaros S."/>
            <person name="Januszkiewicz K."/>
            <person name="Wedrychowicz H."/>
        </authorList>
    </citation>
    <scope>NUCLEOTIDE SEQUENCE [LARGE SCALE GENOMIC DNA]</scope>
    <source>
        <strain evidence="2">DSM 24574</strain>
    </source>
</reference>
<evidence type="ECO:0000313" key="3">
    <source>
        <dbReference type="Proteomes" id="UP000184212"/>
    </source>
</evidence>